<dbReference type="NCBIfam" id="TIGR01783">
    <property type="entry name" value="TonB-siderophor"/>
    <property type="match status" value="1"/>
</dbReference>
<comment type="similarity">
    <text evidence="2 10 11">Belongs to the TonB-dependent receptor family.</text>
</comment>
<dbReference type="InterPro" id="IPR037066">
    <property type="entry name" value="Plug_dom_sf"/>
</dbReference>
<evidence type="ECO:0000256" key="7">
    <source>
        <dbReference type="ARBA" id="ARBA00023136"/>
    </source>
</evidence>
<dbReference type="RefSeq" id="WP_303546536.1">
    <property type="nucleotide sequence ID" value="NZ_JAUOTP010000012.1"/>
</dbReference>
<keyword evidence="9 10" id="KW-0998">Cell outer membrane</keyword>
<dbReference type="InterPro" id="IPR010105">
    <property type="entry name" value="TonB_sidphr_rcpt"/>
</dbReference>
<evidence type="ECO:0000256" key="3">
    <source>
        <dbReference type="ARBA" id="ARBA00022448"/>
    </source>
</evidence>
<dbReference type="SUPFAM" id="SSF56935">
    <property type="entry name" value="Porins"/>
    <property type="match status" value="1"/>
</dbReference>
<keyword evidence="16" id="KW-1185">Reference proteome</keyword>
<evidence type="ECO:0000259" key="13">
    <source>
        <dbReference type="Pfam" id="PF00593"/>
    </source>
</evidence>
<keyword evidence="4 10" id="KW-1134">Transmembrane beta strand</keyword>
<dbReference type="Proteomes" id="UP001169764">
    <property type="component" value="Unassembled WGS sequence"/>
</dbReference>
<dbReference type="PROSITE" id="PS52016">
    <property type="entry name" value="TONB_DEPENDENT_REC_3"/>
    <property type="match status" value="1"/>
</dbReference>
<evidence type="ECO:0000256" key="9">
    <source>
        <dbReference type="ARBA" id="ARBA00023237"/>
    </source>
</evidence>
<proteinExistence type="inferred from homology"/>
<feature type="signal peptide" evidence="12">
    <location>
        <begin position="1"/>
        <end position="29"/>
    </location>
</feature>
<evidence type="ECO:0000259" key="14">
    <source>
        <dbReference type="Pfam" id="PF07715"/>
    </source>
</evidence>
<keyword evidence="6 11" id="KW-0798">TonB box</keyword>
<evidence type="ECO:0000256" key="12">
    <source>
        <dbReference type="SAM" id="SignalP"/>
    </source>
</evidence>
<evidence type="ECO:0000313" key="15">
    <source>
        <dbReference type="EMBL" id="MDO6416735.1"/>
    </source>
</evidence>
<dbReference type="Pfam" id="PF00593">
    <property type="entry name" value="TonB_dep_Rec_b-barrel"/>
    <property type="match status" value="1"/>
</dbReference>
<feature type="chain" id="PRO_5045370201" evidence="12">
    <location>
        <begin position="30"/>
        <end position="776"/>
    </location>
</feature>
<dbReference type="Gene3D" id="2.170.130.10">
    <property type="entry name" value="TonB-dependent receptor, plug domain"/>
    <property type="match status" value="1"/>
</dbReference>
<feature type="domain" description="TonB-dependent receptor plug" evidence="14">
    <location>
        <begin position="69"/>
        <end position="169"/>
    </location>
</feature>
<protein>
    <submittedName>
        <fullName evidence="15">TonB-dependent siderophore receptor</fullName>
    </submittedName>
</protein>
<evidence type="ECO:0000256" key="1">
    <source>
        <dbReference type="ARBA" id="ARBA00004571"/>
    </source>
</evidence>
<evidence type="ECO:0000256" key="2">
    <source>
        <dbReference type="ARBA" id="ARBA00009810"/>
    </source>
</evidence>
<dbReference type="Gene3D" id="2.40.170.20">
    <property type="entry name" value="TonB-dependent receptor, beta-barrel domain"/>
    <property type="match status" value="1"/>
</dbReference>
<dbReference type="InterPro" id="IPR012910">
    <property type="entry name" value="Plug_dom"/>
</dbReference>
<name>A0ABT8YEE0_9SPHN</name>
<comment type="caution">
    <text evidence="15">The sequence shown here is derived from an EMBL/GenBank/DDBJ whole genome shotgun (WGS) entry which is preliminary data.</text>
</comment>
<evidence type="ECO:0000256" key="8">
    <source>
        <dbReference type="ARBA" id="ARBA00023170"/>
    </source>
</evidence>
<sequence length="776" mass="83353">MRSNTIRPASAFLALSCVGLIAAPVAAQAQSSPQDEKGTELEGVTVTDTAVADEVKVGKLESPKYTRPLLDLPQTVTVIGNTTIRQQNLLSLRDALATIPGITFGAGEGGGGYGDSINLRGQSANNDIQIDGVRDSAQYSRSDTFNLEQIEVVNGANSVYGGGGSISGTINLVTKRPKEADLTVVQGAVGTDDYFRGTVDSNIKLSDTVAFRLNAMAHQNDLPRRDFEYAHRWGVAPSITVGLGTPTRFTLMYSHQEDHNIPVYGVPYYASLGGLLPGASYSGYYGYEDIDKQTQSVDIGTAILEHDFTDKISLRNLTRWERVEQDTYADPPQGTYCLSTGQTTTGVACAAGQQAGLFYPSGPRGTARLTNTRNLFTQFDLRGVFDTVGIEHTINLGASIGRETYDISNGNVLRNIAGATPNPTLPAINIANPNPIYGGPINYIPTAASEGRLITKAVYLFDAIKLSEMFEINGGLRYEGFKTKFRSDTIIGTPGATFGRVTRGADQTANDNLFSYRVGLVFKPVTNASLYVAYGNSKTPVSSTVRSGCGTIAAGAPNVDPCDAKPQTAVNYEVGGKIDLMDAKLQLTASVFRNERTNFPVTSFDPLFPTLQVNDGKSRVNGITLGASGKITPNWTIFANYSYLDTKILQSISDVCKERPTTTGCTGDAQAGAVINQTPKNSGSLFTTYTLPFGLQLGYGATYQGDYALNNTGVVYRSKDYLIHRAMLSYPIAGGLTAQVNVQNFTNKKYYTSIRNNGWASPGEGRQAILSLFYSF</sequence>
<dbReference type="EMBL" id="JAUOTP010000012">
    <property type="protein sequence ID" value="MDO6416735.1"/>
    <property type="molecule type" value="Genomic_DNA"/>
</dbReference>
<accession>A0ABT8YEE0</accession>
<comment type="subcellular location">
    <subcellularLocation>
        <location evidence="1 10">Cell outer membrane</location>
        <topology evidence="1 10">Multi-pass membrane protein</topology>
    </subcellularLocation>
</comment>
<dbReference type="InterPro" id="IPR039426">
    <property type="entry name" value="TonB-dep_rcpt-like"/>
</dbReference>
<dbReference type="PANTHER" id="PTHR32552:SF83">
    <property type="entry name" value="BLR3904 PROTEIN"/>
    <property type="match status" value="1"/>
</dbReference>
<dbReference type="InterPro" id="IPR036942">
    <property type="entry name" value="Beta-barrel_TonB_sf"/>
</dbReference>
<reference evidence="15" key="1">
    <citation type="submission" date="2023-07" db="EMBL/GenBank/DDBJ databases">
        <authorList>
            <person name="Kim M."/>
        </authorList>
    </citation>
    <scope>NUCLEOTIDE SEQUENCE</scope>
    <source>
        <strain evidence="15">BIUV-7</strain>
    </source>
</reference>
<keyword evidence="8 15" id="KW-0675">Receptor</keyword>
<keyword evidence="5 10" id="KW-0812">Transmembrane</keyword>
<feature type="domain" description="TonB-dependent receptor-like beta-barrel" evidence="13">
    <location>
        <begin position="258"/>
        <end position="744"/>
    </location>
</feature>
<evidence type="ECO:0000256" key="6">
    <source>
        <dbReference type="ARBA" id="ARBA00023077"/>
    </source>
</evidence>
<evidence type="ECO:0000256" key="5">
    <source>
        <dbReference type="ARBA" id="ARBA00022692"/>
    </source>
</evidence>
<dbReference type="PANTHER" id="PTHR32552">
    <property type="entry name" value="FERRICHROME IRON RECEPTOR-RELATED"/>
    <property type="match status" value="1"/>
</dbReference>
<dbReference type="InterPro" id="IPR000531">
    <property type="entry name" value="Beta-barrel_TonB"/>
</dbReference>
<gene>
    <name evidence="15" type="ORF">Q4F19_20290</name>
</gene>
<dbReference type="Pfam" id="PF07715">
    <property type="entry name" value="Plug"/>
    <property type="match status" value="1"/>
</dbReference>
<keyword evidence="3 10" id="KW-0813">Transport</keyword>
<evidence type="ECO:0000256" key="4">
    <source>
        <dbReference type="ARBA" id="ARBA00022452"/>
    </source>
</evidence>
<evidence type="ECO:0000313" key="16">
    <source>
        <dbReference type="Proteomes" id="UP001169764"/>
    </source>
</evidence>
<evidence type="ECO:0000256" key="10">
    <source>
        <dbReference type="PROSITE-ProRule" id="PRU01360"/>
    </source>
</evidence>
<keyword evidence="12" id="KW-0732">Signal</keyword>
<keyword evidence="7 10" id="KW-0472">Membrane</keyword>
<dbReference type="CDD" id="cd01347">
    <property type="entry name" value="ligand_gated_channel"/>
    <property type="match status" value="1"/>
</dbReference>
<evidence type="ECO:0000256" key="11">
    <source>
        <dbReference type="RuleBase" id="RU003357"/>
    </source>
</evidence>
<organism evidence="15 16">
    <name type="scientific">Sphingomonas natans</name>
    <dbReference type="NCBI Taxonomy" id="3063330"/>
    <lineage>
        <taxon>Bacteria</taxon>
        <taxon>Pseudomonadati</taxon>
        <taxon>Pseudomonadota</taxon>
        <taxon>Alphaproteobacteria</taxon>
        <taxon>Sphingomonadales</taxon>
        <taxon>Sphingomonadaceae</taxon>
        <taxon>Sphingomonas</taxon>
    </lineage>
</organism>